<keyword evidence="1" id="KW-1133">Transmembrane helix</keyword>
<keyword evidence="1" id="KW-0812">Transmembrane</keyword>
<keyword evidence="3" id="KW-1185">Reference proteome</keyword>
<dbReference type="RefSeq" id="WP_263228361.1">
    <property type="nucleotide sequence ID" value="NZ_CP106793.1"/>
</dbReference>
<dbReference type="Proteomes" id="UP001061298">
    <property type="component" value="Chromosome"/>
</dbReference>
<accession>A0ABY6DUT8</accession>
<name>A0ABY6DUT8_9ACTN</name>
<evidence type="ECO:0000256" key="1">
    <source>
        <dbReference type="SAM" id="Phobius"/>
    </source>
</evidence>
<evidence type="ECO:0000313" key="3">
    <source>
        <dbReference type="Proteomes" id="UP001061298"/>
    </source>
</evidence>
<feature type="transmembrane region" description="Helical" evidence="1">
    <location>
        <begin position="29"/>
        <end position="48"/>
    </location>
</feature>
<evidence type="ECO:0008006" key="4">
    <source>
        <dbReference type="Google" id="ProtNLM"/>
    </source>
</evidence>
<dbReference type="InterPro" id="IPR039708">
    <property type="entry name" value="MT1774/Rv1733c-like"/>
</dbReference>
<protein>
    <recommendedName>
        <fullName evidence="4">Integral membrane protein</fullName>
    </recommendedName>
</protein>
<reference evidence="2" key="1">
    <citation type="submission" date="2022-10" db="EMBL/GenBank/DDBJ databases">
        <authorList>
            <person name="Mo P."/>
        </authorList>
    </citation>
    <scope>NUCLEOTIDE SEQUENCE</scope>
    <source>
        <strain evidence="2">HUAS 13-4</strain>
    </source>
</reference>
<sequence>MATTCRTAGTRVWLWRWRRNPLLRRSDRFEAWIVLVTWLLVLLAGVLAGRAGAGAVEHGLAVRAAHSHPVRAVLTQDAARTTEDVHGYGDGGVWANVRWSAPGGPHTGLARVEPGLKAGDPVTVWTDGAGNLVSKPATGAETRLQASLVGTIVGCGAAGGVLACGWLVRGRLERQRMEEWAREWECVGPQWR</sequence>
<feature type="transmembrane region" description="Helical" evidence="1">
    <location>
        <begin position="144"/>
        <end position="168"/>
    </location>
</feature>
<keyword evidence="1" id="KW-0472">Membrane</keyword>
<gene>
    <name evidence="2" type="ORF">N8I84_04860</name>
</gene>
<evidence type="ECO:0000313" key="2">
    <source>
        <dbReference type="EMBL" id="UXY18132.1"/>
    </source>
</evidence>
<organism evidence="2 3">
    <name type="scientific">Streptomyces cynarae</name>
    <dbReference type="NCBI Taxonomy" id="2981134"/>
    <lineage>
        <taxon>Bacteria</taxon>
        <taxon>Bacillati</taxon>
        <taxon>Actinomycetota</taxon>
        <taxon>Actinomycetes</taxon>
        <taxon>Kitasatosporales</taxon>
        <taxon>Streptomycetaceae</taxon>
        <taxon>Streptomyces</taxon>
    </lineage>
</organism>
<dbReference type="PANTHER" id="PTHR42305:SF1">
    <property type="entry name" value="MEMBRANE PROTEIN RV1733C-RELATED"/>
    <property type="match status" value="1"/>
</dbReference>
<dbReference type="PANTHER" id="PTHR42305">
    <property type="entry name" value="MEMBRANE PROTEIN RV1733C-RELATED"/>
    <property type="match status" value="1"/>
</dbReference>
<proteinExistence type="predicted"/>
<dbReference type="EMBL" id="CP106793">
    <property type="protein sequence ID" value="UXY18132.1"/>
    <property type="molecule type" value="Genomic_DNA"/>
</dbReference>